<keyword evidence="2" id="KW-1185">Reference proteome</keyword>
<name>A2SCQ1_METPP</name>
<evidence type="ECO:0000313" key="2">
    <source>
        <dbReference type="Proteomes" id="UP000000366"/>
    </source>
</evidence>
<accession>A2SCQ1</accession>
<dbReference type="EMBL" id="CP000555">
    <property type="protein sequence ID" value="ABM93340.1"/>
    <property type="molecule type" value="Genomic_DNA"/>
</dbReference>
<reference evidence="1 2" key="1">
    <citation type="journal article" date="2007" name="J. Bacteriol.">
        <title>Whole-genome analysis of the methyl tert-butyl ether-degrading beta-proteobacterium Methylibium petroleiphilum PM1.</title>
        <authorList>
            <person name="Kane S.R."/>
            <person name="Chakicherla A.Y."/>
            <person name="Chain P.S.G."/>
            <person name="Schmidt R."/>
            <person name="Shin M.W."/>
            <person name="Legler T.C."/>
            <person name="Scow K.M."/>
            <person name="Larimer F.W."/>
            <person name="Lucas S.M."/>
            <person name="Richardson P.M."/>
            <person name="Hristova K.R."/>
        </authorList>
    </citation>
    <scope>NUCLEOTIDE SEQUENCE [LARGE SCALE GENOMIC DNA]</scope>
    <source>
        <strain evidence="2">ATCC BAA-1232 / LMG 22953 / PM1</strain>
    </source>
</reference>
<sequence length="94" mass="10228">MPEGSAAPYGYGVFVFQSWAALRSAQASLAYAGYCRQIVTSWQTARQLRIKCLQPEGEPKLLAPKVKGVSVELVAYQRAAPNPSFKRTGLRPAA</sequence>
<dbReference type="KEGG" id="mpt:Mpe_A0378"/>
<gene>
    <name evidence="1" type="ordered locus">Mpe_A0378</name>
</gene>
<evidence type="ECO:0000313" key="1">
    <source>
        <dbReference type="EMBL" id="ABM93340.1"/>
    </source>
</evidence>
<dbReference type="AlphaFoldDB" id="A2SCQ1"/>
<proteinExistence type="predicted"/>
<organism evidence="1 2">
    <name type="scientific">Methylibium petroleiphilum (strain ATCC BAA-1232 / LMG 22953 / PM1)</name>
    <dbReference type="NCBI Taxonomy" id="420662"/>
    <lineage>
        <taxon>Bacteria</taxon>
        <taxon>Pseudomonadati</taxon>
        <taxon>Pseudomonadota</taxon>
        <taxon>Betaproteobacteria</taxon>
        <taxon>Burkholderiales</taxon>
        <taxon>Sphaerotilaceae</taxon>
        <taxon>Methylibium</taxon>
    </lineage>
</organism>
<dbReference type="HOGENOM" id="CLU_2382833_0_0_4"/>
<dbReference type="STRING" id="420662.Mpe_A0378"/>
<dbReference type="Proteomes" id="UP000000366">
    <property type="component" value="Chromosome"/>
</dbReference>
<protein>
    <submittedName>
        <fullName evidence="1">Uncharacterized protein</fullName>
    </submittedName>
</protein>